<dbReference type="EMBL" id="CH476616">
    <property type="protein sequence ID" value="EEP78991.1"/>
    <property type="molecule type" value="Genomic_DNA"/>
</dbReference>
<keyword evidence="2" id="KW-0732">Signal</keyword>
<dbReference type="SUPFAM" id="SSF51695">
    <property type="entry name" value="PLC-like phosphodiesterases"/>
    <property type="match status" value="1"/>
</dbReference>
<dbReference type="PANTHER" id="PTHR31571">
    <property type="entry name" value="ALTERED INHERITANCE OF MITOCHONDRIA PROTEIN 6"/>
    <property type="match status" value="1"/>
</dbReference>
<dbReference type="GeneID" id="8441434"/>
<gene>
    <name evidence="3" type="ORF">UREG_03837</name>
</gene>
<dbReference type="InParanoid" id="C4JLX9"/>
<dbReference type="OrthoDB" id="4153866at2759"/>
<feature type="signal peptide" evidence="2">
    <location>
        <begin position="1"/>
        <end position="20"/>
    </location>
</feature>
<dbReference type="Proteomes" id="UP000002058">
    <property type="component" value="Unassembled WGS sequence"/>
</dbReference>
<dbReference type="InterPro" id="IPR051236">
    <property type="entry name" value="HAT_RTT109-like"/>
</dbReference>
<protein>
    <recommendedName>
        <fullName evidence="5">Altered inheritance of mitochondria protein 6</fullName>
    </recommendedName>
</protein>
<proteinExistence type="inferred from homology"/>
<dbReference type="KEGG" id="ure:UREG_03837"/>
<evidence type="ECO:0000256" key="2">
    <source>
        <dbReference type="SAM" id="SignalP"/>
    </source>
</evidence>
<reference evidence="3" key="1">
    <citation type="submission" date="2005-04" db="EMBL/GenBank/DDBJ databases">
        <authorList>
            <person name="Dennison P.M.J."/>
        </authorList>
    </citation>
    <scope>NUCLEOTIDE SEQUENCE</scope>
    <source>
        <strain evidence="3">1704</strain>
    </source>
</reference>
<dbReference type="HOGENOM" id="CLU_031561_1_0_1"/>
<reference evidence="3" key="2">
    <citation type="submission" date="2005-08" db="EMBL/GenBank/DDBJ databases">
        <authorList>
            <person name="Ohara O."/>
            <person name="Nagase T."/>
            <person name="Kikuno R."/>
            <person name="Ishikawa K."/>
            <person name="Suyama M."/>
        </authorList>
    </citation>
    <scope>NUCLEOTIDE SEQUENCE</scope>
    <source>
        <strain evidence="3">1704</strain>
    </source>
</reference>
<feature type="chain" id="PRO_5002937802" description="Altered inheritance of mitochondria protein 6" evidence="2">
    <location>
        <begin position="21"/>
        <end position="308"/>
    </location>
</feature>
<dbReference type="GO" id="GO:0006629">
    <property type="term" value="P:lipid metabolic process"/>
    <property type="evidence" value="ECO:0007669"/>
    <property type="project" value="InterPro"/>
</dbReference>
<evidence type="ECO:0000256" key="1">
    <source>
        <dbReference type="ARBA" id="ARBA00008858"/>
    </source>
</evidence>
<dbReference type="InterPro" id="IPR017946">
    <property type="entry name" value="PLC-like_Pdiesterase_TIM-brl"/>
</dbReference>
<evidence type="ECO:0008006" key="5">
    <source>
        <dbReference type="Google" id="ProtNLM"/>
    </source>
</evidence>
<evidence type="ECO:0000313" key="4">
    <source>
        <dbReference type="Proteomes" id="UP000002058"/>
    </source>
</evidence>
<dbReference type="PANTHER" id="PTHR31571:SF5">
    <property type="entry name" value="ALTERED INHERITANCE OF MITOCHONDRIA PROTEIN 6"/>
    <property type="match status" value="1"/>
</dbReference>
<evidence type="ECO:0000313" key="3">
    <source>
        <dbReference type="EMBL" id="EEP78991.1"/>
    </source>
</evidence>
<dbReference type="RefSeq" id="XP_002544320.1">
    <property type="nucleotide sequence ID" value="XM_002544274.1"/>
</dbReference>
<sequence>MRVTSLFVASTLGAWTAVVARSVGSSTLQNILKDTDGSPEYHYPTDFTREIIPLARSTVVWLTTSSNFSDYWRDRPVYSAIAAGCISIEADVWLIDGTLYVGHHKASLTKERTFKALYIDQILRILERLNPRTEFEPTSTKHGVFDTDTRQTLYLFIDIKTDGVETWRQVSKELQPLRDLGYLTTVEAGSRSAGPVTVIGTGNTPLNLVEELTTRDYFYDAPLADLHRLENITSLISPMASTSFKRAVGAVDSDEEDLLSSDQLETLRSQINVAKSRGIGARYWETPSWPIRKRNEIWRVLLKEVWHC</sequence>
<dbReference type="eggNOG" id="ENOG502QVA8">
    <property type="taxonomic scope" value="Eukaryota"/>
</dbReference>
<keyword evidence="4" id="KW-1185">Reference proteome</keyword>
<name>C4JLX9_UNCRE</name>
<accession>C4JLX9</accession>
<dbReference type="OMA" id="QRVRFWA"/>
<reference evidence="3" key="3">
    <citation type="submission" date="2005-09" db="EMBL/GenBank/DDBJ databases">
        <title>Annotation of the Uncinocarpus reesii strain 1704 genome.</title>
        <authorList>
            <consortium name="The Broad Institute Genome Sequencing Platform"/>
            <person name="Birren B."/>
            <person name="Lander E."/>
            <person name="Galagan J."/>
            <person name="Nusbaum C."/>
            <person name="Devon K."/>
            <person name="Ma L.-J."/>
            <person name="Henn M."/>
            <person name="Jaffe D."/>
            <person name="Butler J."/>
            <person name="Alvarez P."/>
            <person name="Gnerre S."/>
            <person name="Grabherr M."/>
            <person name="Kleber M."/>
            <person name="Mauceli E."/>
            <person name="Brockman W."/>
            <person name="Rounsley S."/>
            <person name="Young S."/>
            <person name="LaButti K."/>
            <person name="Pushparaj V."/>
            <person name="DeCaprio D."/>
            <person name="Crawford M."/>
            <person name="Koehrsen M."/>
            <person name="Engels R."/>
            <person name="Montgomery P."/>
            <person name="Pearson M."/>
            <person name="Howarth C."/>
            <person name="Larson L."/>
            <person name="Luoma S."/>
            <person name="White J."/>
            <person name="O'Leary S."/>
            <person name="Kodira C."/>
            <person name="Zeng Q."/>
            <person name="Yandava C."/>
            <person name="Alvarado L."/>
            <person name="Taylor J."/>
            <person name="Johannesson H."/>
        </authorList>
    </citation>
    <scope>NUCLEOTIDE SEQUENCE</scope>
    <source>
        <strain evidence="3">1704</strain>
    </source>
</reference>
<dbReference type="GO" id="GO:0008081">
    <property type="term" value="F:phosphoric diester hydrolase activity"/>
    <property type="evidence" value="ECO:0007669"/>
    <property type="project" value="InterPro"/>
</dbReference>
<dbReference type="AlphaFoldDB" id="C4JLX9"/>
<dbReference type="VEuPathDB" id="FungiDB:UREG_03837"/>
<organism evidence="3 4">
    <name type="scientific">Uncinocarpus reesii (strain UAMH 1704)</name>
    <dbReference type="NCBI Taxonomy" id="336963"/>
    <lineage>
        <taxon>Eukaryota</taxon>
        <taxon>Fungi</taxon>
        <taxon>Dikarya</taxon>
        <taxon>Ascomycota</taxon>
        <taxon>Pezizomycotina</taxon>
        <taxon>Eurotiomycetes</taxon>
        <taxon>Eurotiomycetidae</taxon>
        <taxon>Onygenales</taxon>
        <taxon>Onygenaceae</taxon>
        <taxon>Uncinocarpus</taxon>
    </lineage>
</organism>
<dbReference type="FunCoup" id="C4JLX9">
    <property type="interactions" value="5"/>
</dbReference>
<comment type="similarity">
    <text evidence="1">Belongs to the AIM6 family.</text>
</comment>